<feature type="transmembrane region" description="Helical" evidence="7">
    <location>
        <begin position="343"/>
        <end position="370"/>
    </location>
</feature>
<feature type="domain" description="Mechanosensitive ion channel MscS C-terminal" evidence="9">
    <location>
        <begin position="434"/>
        <end position="515"/>
    </location>
</feature>
<dbReference type="InterPro" id="IPR023408">
    <property type="entry name" value="MscS_beta-dom_sf"/>
</dbReference>
<keyword evidence="5 7" id="KW-1133">Transmembrane helix</keyword>
<comment type="caution">
    <text evidence="10">The sequence shown here is derived from an EMBL/GenBank/DDBJ whole genome shotgun (WGS) entry which is preliminary data.</text>
</comment>
<evidence type="ECO:0000256" key="4">
    <source>
        <dbReference type="ARBA" id="ARBA00022692"/>
    </source>
</evidence>
<evidence type="ECO:0000256" key="1">
    <source>
        <dbReference type="ARBA" id="ARBA00004651"/>
    </source>
</evidence>
<dbReference type="SUPFAM" id="SSF82689">
    <property type="entry name" value="Mechanosensitive channel protein MscS (YggB), C-terminal domain"/>
    <property type="match status" value="1"/>
</dbReference>
<sequence>MRFNIFNIRFFIVLTAVLMAGVVFGKKKNNSKEQIDTVQTSFVRMEKTPVLSFNDTLFNVYGNIGSFTSKQRAKSIESKISMLADNYLFQGDSIKLSDEGTYLNIVYKNEILMSVDSLQAAQENKTRVEAAEYYREQIISAVETQLHNTSWQQILMQIAGAVAILIVEFFILKWIRYGYRVSRVMIWRQRGKKIKGIFGIIDDQRAMLTTMSIAKIIKFLIVLIVLYMGLLAVFKLFPYTKHLSDQLLEYVLSPLRSVGRSIMAYMPKLFTIVVIVVIFRYIQKFVRSLADKIANHKIVIRGFYPDWAIPTYNLVSGLLFIFMFILIFPYLPNSDSQIFQGVSVFAGIMLSLGSTSVIGNLVAGLVITYMRPFKLGDRIKLGEFTGDVLEKTALVTRIKTPKNEVITIPNSNIMTAQTVNYSQSAREHGLILYLTIGAGYHVPWQKVHEMLYEVASRTEHVMKRQKPFIFQDQFQDFYVEYQLNVYIRDAKLSSKVYSDLRQHAQDVFAENDIEMVAPHFHFNRIVDGDDSTVPPKYVKDQPEKK</sequence>
<feature type="domain" description="Mechanosensitive ion channel MscS" evidence="8">
    <location>
        <begin position="357"/>
        <end position="422"/>
    </location>
</feature>
<evidence type="ECO:0000313" key="10">
    <source>
        <dbReference type="EMBL" id="KZE77202.1"/>
    </source>
</evidence>
<dbReference type="Proteomes" id="UP000076630">
    <property type="component" value="Unassembled WGS sequence"/>
</dbReference>
<dbReference type="InterPro" id="IPR006685">
    <property type="entry name" value="MscS_channel_2nd"/>
</dbReference>
<evidence type="ECO:0000259" key="8">
    <source>
        <dbReference type="Pfam" id="PF00924"/>
    </source>
</evidence>
<dbReference type="InterPro" id="IPR049278">
    <property type="entry name" value="MS_channel_C"/>
</dbReference>
<dbReference type="OrthoDB" id="9809206at2"/>
<evidence type="ECO:0000256" key="7">
    <source>
        <dbReference type="SAM" id="Phobius"/>
    </source>
</evidence>
<dbReference type="AlphaFoldDB" id="A0A165QY10"/>
<dbReference type="Pfam" id="PF21082">
    <property type="entry name" value="MS_channel_3rd"/>
    <property type="match status" value="1"/>
</dbReference>
<accession>A0A165QY10</accession>
<feature type="transmembrane region" description="Helical" evidence="7">
    <location>
        <begin position="311"/>
        <end position="331"/>
    </location>
</feature>
<evidence type="ECO:0000256" key="2">
    <source>
        <dbReference type="ARBA" id="ARBA00008017"/>
    </source>
</evidence>
<dbReference type="InterPro" id="IPR011066">
    <property type="entry name" value="MscS_channel_C_sf"/>
</dbReference>
<feature type="transmembrane region" description="Helical" evidence="7">
    <location>
        <begin position="216"/>
        <end position="237"/>
    </location>
</feature>
<dbReference type="GO" id="GO:0008381">
    <property type="term" value="F:mechanosensitive monoatomic ion channel activity"/>
    <property type="evidence" value="ECO:0007669"/>
    <property type="project" value="InterPro"/>
</dbReference>
<keyword evidence="3" id="KW-1003">Cell membrane</keyword>
<dbReference type="PANTHER" id="PTHR30221">
    <property type="entry name" value="SMALL-CONDUCTANCE MECHANOSENSITIVE CHANNEL"/>
    <property type="match status" value="1"/>
</dbReference>
<dbReference type="GO" id="GO:0005886">
    <property type="term" value="C:plasma membrane"/>
    <property type="evidence" value="ECO:0007669"/>
    <property type="project" value="UniProtKB-SubCell"/>
</dbReference>
<organism evidence="10 11">
    <name type="scientific">Myroides marinus</name>
    <dbReference type="NCBI Taxonomy" id="703342"/>
    <lineage>
        <taxon>Bacteria</taxon>
        <taxon>Pseudomonadati</taxon>
        <taxon>Bacteroidota</taxon>
        <taxon>Flavobacteriia</taxon>
        <taxon>Flavobacteriales</taxon>
        <taxon>Flavobacteriaceae</taxon>
        <taxon>Myroides</taxon>
    </lineage>
</organism>
<evidence type="ECO:0000256" key="6">
    <source>
        <dbReference type="ARBA" id="ARBA00023136"/>
    </source>
</evidence>
<evidence type="ECO:0000256" key="5">
    <source>
        <dbReference type="ARBA" id="ARBA00022989"/>
    </source>
</evidence>
<evidence type="ECO:0000259" key="9">
    <source>
        <dbReference type="Pfam" id="PF21082"/>
    </source>
</evidence>
<gene>
    <name evidence="10" type="ORF">AV926_14835</name>
</gene>
<dbReference type="EMBL" id="LQNU01000073">
    <property type="protein sequence ID" value="KZE77202.1"/>
    <property type="molecule type" value="Genomic_DNA"/>
</dbReference>
<dbReference type="Pfam" id="PF00924">
    <property type="entry name" value="MS_channel_2nd"/>
    <property type="match status" value="1"/>
</dbReference>
<comment type="subcellular location">
    <subcellularLocation>
        <location evidence="1">Cell membrane</location>
        <topology evidence="1">Multi-pass membrane protein</topology>
    </subcellularLocation>
</comment>
<dbReference type="InterPro" id="IPR045275">
    <property type="entry name" value="MscS_archaea/bacteria_type"/>
</dbReference>
<protein>
    <submittedName>
        <fullName evidence="10">Mechanosensitive ion channel protein MscS</fullName>
    </submittedName>
</protein>
<dbReference type="InterPro" id="IPR010920">
    <property type="entry name" value="LSM_dom_sf"/>
</dbReference>
<keyword evidence="4 7" id="KW-0812">Transmembrane</keyword>
<dbReference type="Gene3D" id="2.30.30.60">
    <property type="match status" value="1"/>
</dbReference>
<evidence type="ECO:0000313" key="11">
    <source>
        <dbReference type="Proteomes" id="UP000076630"/>
    </source>
</evidence>
<keyword evidence="11" id="KW-1185">Reference proteome</keyword>
<proteinExistence type="inferred from homology"/>
<keyword evidence="6 7" id="KW-0472">Membrane</keyword>
<reference evidence="10 11" key="1">
    <citation type="submission" date="2016-01" db="EMBL/GenBank/DDBJ databases">
        <title>Whole genome sequencing of Myroides marinus L41.</title>
        <authorList>
            <person name="Hong K.W."/>
        </authorList>
    </citation>
    <scope>NUCLEOTIDE SEQUENCE [LARGE SCALE GENOMIC DNA]</scope>
    <source>
        <strain evidence="10 11">L41</strain>
    </source>
</reference>
<dbReference type="SUPFAM" id="SSF50182">
    <property type="entry name" value="Sm-like ribonucleoproteins"/>
    <property type="match status" value="1"/>
</dbReference>
<feature type="transmembrane region" description="Helical" evidence="7">
    <location>
        <begin position="262"/>
        <end position="282"/>
    </location>
</feature>
<dbReference type="Gene3D" id="3.30.70.100">
    <property type="match status" value="1"/>
</dbReference>
<dbReference type="RefSeq" id="WP_038987159.1">
    <property type="nucleotide sequence ID" value="NZ_JWJO01000042.1"/>
</dbReference>
<comment type="similarity">
    <text evidence="2">Belongs to the MscS (TC 1.A.23) family.</text>
</comment>
<dbReference type="PANTHER" id="PTHR30221:SF18">
    <property type="entry name" value="SLL0590 PROTEIN"/>
    <property type="match status" value="1"/>
</dbReference>
<feature type="transmembrane region" description="Helical" evidence="7">
    <location>
        <begin position="154"/>
        <end position="175"/>
    </location>
</feature>
<dbReference type="Gene3D" id="1.10.287.1260">
    <property type="match status" value="1"/>
</dbReference>
<evidence type="ECO:0000256" key="3">
    <source>
        <dbReference type="ARBA" id="ARBA00022475"/>
    </source>
</evidence>
<name>A0A165QY10_9FLAO</name>